<name>A0A1W2E099_9PSEU</name>
<proteinExistence type="predicted"/>
<sequence length="94" mass="11404">MDDLLDRILSHDECRDYTIKKFEQMLDEIDWDCVVILQFCMHTLKWPTIKEKAAALLAVTDKINAERWYRHVLESFDDNWPDRDLWERYAPSDL</sequence>
<organism evidence="1 2">
    <name type="scientific">Lentzea albidocapillata</name>
    <dbReference type="NCBI Taxonomy" id="40571"/>
    <lineage>
        <taxon>Bacteria</taxon>
        <taxon>Bacillati</taxon>
        <taxon>Actinomycetota</taxon>
        <taxon>Actinomycetes</taxon>
        <taxon>Pseudonocardiales</taxon>
        <taxon>Pseudonocardiaceae</taxon>
        <taxon>Lentzea</taxon>
    </lineage>
</organism>
<gene>
    <name evidence="1" type="ORF">SAMN05660733_03522</name>
</gene>
<dbReference type="eggNOG" id="ENOG5030MCE">
    <property type="taxonomic scope" value="Bacteria"/>
</dbReference>
<evidence type="ECO:0000313" key="1">
    <source>
        <dbReference type="EMBL" id="SMD03231.1"/>
    </source>
</evidence>
<dbReference type="STRING" id="40571.SAMN05660733_03522"/>
<dbReference type="AlphaFoldDB" id="A0A1W2E099"/>
<reference evidence="2" key="1">
    <citation type="submission" date="2017-04" db="EMBL/GenBank/DDBJ databases">
        <authorList>
            <person name="Varghese N."/>
            <person name="Submissions S."/>
        </authorList>
    </citation>
    <scope>NUCLEOTIDE SEQUENCE [LARGE SCALE GENOMIC DNA]</scope>
    <source>
        <strain evidence="2">DSM 44073</strain>
    </source>
</reference>
<dbReference type="Proteomes" id="UP000192840">
    <property type="component" value="Unassembled WGS sequence"/>
</dbReference>
<protein>
    <submittedName>
        <fullName evidence="1">Uncharacterized protein</fullName>
    </submittedName>
</protein>
<accession>A0A1W2E099</accession>
<dbReference type="EMBL" id="FWYC01000008">
    <property type="protein sequence ID" value="SMD03231.1"/>
    <property type="molecule type" value="Genomic_DNA"/>
</dbReference>
<keyword evidence="2" id="KW-1185">Reference proteome</keyword>
<evidence type="ECO:0000313" key="2">
    <source>
        <dbReference type="Proteomes" id="UP000192840"/>
    </source>
</evidence>